<feature type="transmembrane region" description="Helical" evidence="5">
    <location>
        <begin position="163"/>
        <end position="181"/>
    </location>
</feature>
<sequence length="192" mass="21980">VRPHVEGINPNWIGGQNYKEVLLNKHIWEYFTITAKYVIMAVAGEFLVGFGLALLLNREFKAKGLITTLILIPMMMSMAIVGLFWRLLYNPGWGIINYMLGLKDFVWLANAKVALIAVAITDVWMWAPFTMLLSLAGLSAIPDYLYEAAEIDRASWWFKFRRITLPLVTPLLLIALIFRTMEAFKMFDIAFV</sequence>
<feature type="transmembrane region" description="Helical" evidence="5">
    <location>
        <begin position="105"/>
        <end position="127"/>
    </location>
</feature>
<evidence type="ECO:0000256" key="3">
    <source>
        <dbReference type="ARBA" id="ARBA00022989"/>
    </source>
</evidence>
<evidence type="ECO:0000259" key="6">
    <source>
        <dbReference type="PROSITE" id="PS50928"/>
    </source>
</evidence>
<name>X1QWS7_9ZZZZ</name>
<comment type="caution">
    <text evidence="7">The sequence shown here is derived from an EMBL/GenBank/DDBJ whole genome shotgun (WGS) entry which is preliminary data.</text>
</comment>
<protein>
    <recommendedName>
        <fullName evidence="6">ABC transmembrane type-1 domain-containing protein</fullName>
    </recommendedName>
</protein>
<dbReference type="AlphaFoldDB" id="X1QWS7"/>
<reference evidence="7" key="1">
    <citation type="journal article" date="2014" name="Front. Microbiol.">
        <title>High frequency of phylogenetically diverse reductive dehalogenase-homologous genes in deep subseafloor sedimentary metagenomes.</title>
        <authorList>
            <person name="Kawai M."/>
            <person name="Futagami T."/>
            <person name="Toyoda A."/>
            <person name="Takaki Y."/>
            <person name="Nishi S."/>
            <person name="Hori S."/>
            <person name="Arai W."/>
            <person name="Tsubouchi T."/>
            <person name="Morono Y."/>
            <person name="Uchiyama I."/>
            <person name="Ito T."/>
            <person name="Fujiyama A."/>
            <person name="Inagaki F."/>
            <person name="Takami H."/>
        </authorList>
    </citation>
    <scope>NUCLEOTIDE SEQUENCE</scope>
    <source>
        <strain evidence="7">Expedition CK06-06</strain>
    </source>
</reference>
<dbReference type="PANTHER" id="PTHR43759">
    <property type="entry name" value="TREHALOSE TRANSPORT SYSTEM PERMEASE PROTEIN SUGA"/>
    <property type="match status" value="1"/>
</dbReference>
<dbReference type="SUPFAM" id="SSF161098">
    <property type="entry name" value="MetI-like"/>
    <property type="match status" value="1"/>
</dbReference>
<dbReference type="CDD" id="cd06261">
    <property type="entry name" value="TM_PBP2"/>
    <property type="match status" value="1"/>
</dbReference>
<comment type="subcellular location">
    <subcellularLocation>
        <location evidence="1">Membrane</location>
        <topology evidence="1">Multi-pass membrane protein</topology>
    </subcellularLocation>
</comment>
<organism evidence="7">
    <name type="scientific">marine sediment metagenome</name>
    <dbReference type="NCBI Taxonomy" id="412755"/>
    <lineage>
        <taxon>unclassified sequences</taxon>
        <taxon>metagenomes</taxon>
        <taxon>ecological metagenomes</taxon>
    </lineage>
</organism>
<dbReference type="Gene3D" id="1.10.3720.10">
    <property type="entry name" value="MetI-like"/>
    <property type="match status" value="1"/>
</dbReference>
<gene>
    <name evidence="7" type="ORF">S12H4_23680</name>
</gene>
<dbReference type="GO" id="GO:0016020">
    <property type="term" value="C:membrane"/>
    <property type="evidence" value="ECO:0007669"/>
    <property type="project" value="UniProtKB-SubCell"/>
</dbReference>
<evidence type="ECO:0000256" key="5">
    <source>
        <dbReference type="SAM" id="Phobius"/>
    </source>
</evidence>
<feature type="non-terminal residue" evidence="7">
    <location>
        <position position="192"/>
    </location>
</feature>
<keyword evidence="2 5" id="KW-0812">Transmembrane</keyword>
<evidence type="ECO:0000256" key="1">
    <source>
        <dbReference type="ARBA" id="ARBA00004141"/>
    </source>
</evidence>
<dbReference type="InterPro" id="IPR000515">
    <property type="entry name" value="MetI-like"/>
</dbReference>
<dbReference type="PROSITE" id="PS50928">
    <property type="entry name" value="ABC_TM1"/>
    <property type="match status" value="1"/>
</dbReference>
<feature type="domain" description="ABC transmembrane type-1" evidence="6">
    <location>
        <begin position="31"/>
        <end position="192"/>
    </location>
</feature>
<evidence type="ECO:0000256" key="4">
    <source>
        <dbReference type="ARBA" id="ARBA00023136"/>
    </source>
</evidence>
<dbReference type="EMBL" id="BARW01012637">
    <property type="protein sequence ID" value="GAI72987.1"/>
    <property type="molecule type" value="Genomic_DNA"/>
</dbReference>
<evidence type="ECO:0000313" key="7">
    <source>
        <dbReference type="EMBL" id="GAI72987.1"/>
    </source>
</evidence>
<feature type="non-terminal residue" evidence="7">
    <location>
        <position position="1"/>
    </location>
</feature>
<accession>X1QWS7</accession>
<dbReference type="InterPro" id="IPR052730">
    <property type="entry name" value="Sugar_ABC_transporter"/>
</dbReference>
<proteinExistence type="predicted"/>
<dbReference type="InterPro" id="IPR035906">
    <property type="entry name" value="MetI-like_sf"/>
</dbReference>
<keyword evidence="3 5" id="KW-1133">Transmembrane helix</keyword>
<feature type="transmembrane region" description="Helical" evidence="5">
    <location>
        <begin position="64"/>
        <end position="85"/>
    </location>
</feature>
<dbReference type="Pfam" id="PF00528">
    <property type="entry name" value="BPD_transp_1"/>
    <property type="match status" value="1"/>
</dbReference>
<feature type="transmembrane region" description="Helical" evidence="5">
    <location>
        <begin position="37"/>
        <end position="57"/>
    </location>
</feature>
<dbReference type="PANTHER" id="PTHR43759:SF1">
    <property type="entry name" value="GLUCOSE IMPORT SYSTEM PERMEASE PROTEIN GLCT"/>
    <property type="match status" value="1"/>
</dbReference>
<evidence type="ECO:0000256" key="2">
    <source>
        <dbReference type="ARBA" id="ARBA00022692"/>
    </source>
</evidence>
<keyword evidence="4 5" id="KW-0472">Membrane</keyword>
<dbReference type="GO" id="GO:0055085">
    <property type="term" value="P:transmembrane transport"/>
    <property type="evidence" value="ECO:0007669"/>
    <property type="project" value="InterPro"/>
</dbReference>